<evidence type="ECO:0008006" key="11">
    <source>
        <dbReference type="Google" id="ProtNLM"/>
    </source>
</evidence>
<feature type="domain" description="RRM" evidence="7">
    <location>
        <begin position="126"/>
        <end position="194"/>
    </location>
</feature>
<keyword evidence="10" id="KW-1185">Reference proteome</keyword>
<proteinExistence type="predicted"/>
<dbReference type="InterPro" id="IPR000504">
    <property type="entry name" value="RRM_dom"/>
</dbReference>
<dbReference type="CDD" id="cd08033">
    <property type="entry name" value="LARP_6"/>
    <property type="match status" value="1"/>
</dbReference>
<dbReference type="SUPFAM" id="SSF46785">
    <property type="entry name" value="Winged helix' DNA-binding domain"/>
    <property type="match status" value="1"/>
</dbReference>
<feature type="region of interest" description="Disordered" evidence="6">
    <location>
        <begin position="326"/>
        <end position="364"/>
    </location>
</feature>
<comment type="subcellular location">
    <subcellularLocation>
        <location evidence="2">Nucleus</location>
    </subcellularLocation>
</comment>
<feature type="region of interest" description="Disordered" evidence="6">
    <location>
        <begin position="759"/>
        <end position="778"/>
    </location>
</feature>
<feature type="compositionally biased region" description="Pro residues" evidence="6">
    <location>
        <begin position="376"/>
        <end position="391"/>
    </location>
</feature>
<evidence type="ECO:0000313" key="10">
    <source>
        <dbReference type="Proteomes" id="UP000650467"/>
    </source>
</evidence>
<evidence type="ECO:0000313" key="9">
    <source>
        <dbReference type="EMBL" id="KAG2436353.1"/>
    </source>
</evidence>
<gene>
    <name evidence="9" type="ORF">HXX76_006660</name>
</gene>
<evidence type="ECO:0000259" key="7">
    <source>
        <dbReference type="PROSITE" id="PS50102"/>
    </source>
</evidence>
<dbReference type="GO" id="GO:0005737">
    <property type="term" value="C:cytoplasm"/>
    <property type="evidence" value="ECO:0007669"/>
    <property type="project" value="UniProtKB-ARBA"/>
</dbReference>
<dbReference type="GO" id="GO:0006396">
    <property type="term" value="P:RNA processing"/>
    <property type="evidence" value="ECO:0007669"/>
    <property type="project" value="InterPro"/>
</dbReference>
<dbReference type="Proteomes" id="UP000650467">
    <property type="component" value="Unassembled WGS sequence"/>
</dbReference>
<comment type="function">
    <text evidence="1">Transcriptional regulator.</text>
</comment>
<dbReference type="GO" id="GO:0005634">
    <property type="term" value="C:nucleus"/>
    <property type="evidence" value="ECO:0007669"/>
    <property type="project" value="UniProtKB-SubCell"/>
</dbReference>
<dbReference type="SMART" id="SM00715">
    <property type="entry name" value="LA"/>
    <property type="match status" value="1"/>
</dbReference>
<evidence type="ECO:0000256" key="4">
    <source>
        <dbReference type="ARBA" id="ARBA00023242"/>
    </source>
</evidence>
<feature type="compositionally biased region" description="Pro residues" evidence="6">
    <location>
        <begin position="349"/>
        <end position="358"/>
    </location>
</feature>
<feature type="compositionally biased region" description="Low complexity" evidence="6">
    <location>
        <begin position="576"/>
        <end position="585"/>
    </location>
</feature>
<evidence type="ECO:0000256" key="3">
    <source>
        <dbReference type="ARBA" id="ARBA00022884"/>
    </source>
</evidence>
<dbReference type="InterPro" id="IPR036390">
    <property type="entry name" value="WH_DNA-bd_sf"/>
</dbReference>
<evidence type="ECO:0000256" key="5">
    <source>
        <dbReference type="PROSITE-ProRule" id="PRU00332"/>
    </source>
</evidence>
<dbReference type="EMBL" id="JAEHOC010000013">
    <property type="protein sequence ID" value="KAG2436353.1"/>
    <property type="molecule type" value="Genomic_DNA"/>
</dbReference>
<keyword evidence="3 5" id="KW-0694">RNA-binding</keyword>
<accession>A0A835T5A0</accession>
<name>A0A835T5A0_CHLIN</name>
<feature type="region of interest" description="Disordered" evidence="6">
    <location>
        <begin position="488"/>
        <end position="513"/>
    </location>
</feature>
<feature type="region of interest" description="Disordered" evidence="6">
    <location>
        <begin position="372"/>
        <end position="391"/>
    </location>
</feature>
<dbReference type="PROSITE" id="PS50102">
    <property type="entry name" value="RRM"/>
    <property type="match status" value="1"/>
</dbReference>
<feature type="region of interest" description="Disordered" evidence="6">
    <location>
        <begin position="576"/>
        <end position="598"/>
    </location>
</feature>
<dbReference type="Gene3D" id="3.30.70.330">
    <property type="match status" value="1"/>
</dbReference>
<feature type="region of interest" description="Disordered" evidence="6">
    <location>
        <begin position="826"/>
        <end position="845"/>
    </location>
</feature>
<dbReference type="PROSITE" id="PS50961">
    <property type="entry name" value="HTH_LA"/>
    <property type="match status" value="1"/>
</dbReference>
<feature type="region of interest" description="Disordered" evidence="6">
    <location>
        <begin position="229"/>
        <end position="277"/>
    </location>
</feature>
<dbReference type="InterPro" id="IPR006630">
    <property type="entry name" value="La_HTH"/>
</dbReference>
<reference evidence="9" key="1">
    <citation type="journal article" date="2020" name="bioRxiv">
        <title>Comparative genomics of Chlamydomonas.</title>
        <authorList>
            <person name="Craig R.J."/>
            <person name="Hasan A.R."/>
            <person name="Ness R.W."/>
            <person name="Keightley P.D."/>
        </authorList>
    </citation>
    <scope>NUCLEOTIDE SEQUENCE</scope>
    <source>
        <strain evidence="9">SAG 7.73</strain>
    </source>
</reference>
<dbReference type="InterPro" id="IPR036388">
    <property type="entry name" value="WH-like_DNA-bd_sf"/>
</dbReference>
<feature type="compositionally biased region" description="Low complexity" evidence="6">
    <location>
        <begin position="500"/>
        <end position="513"/>
    </location>
</feature>
<dbReference type="PRINTS" id="PR00302">
    <property type="entry name" value="LUPUSLA"/>
</dbReference>
<dbReference type="InterPro" id="IPR045180">
    <property type="entry name" value="La_dom_prot"/>
</dbReference>
<dbReference type="InterPro" id="IPR012677">
    <property type="entry name" value="Nucleotide-bd_a/b_plait_sf"/>
</dbReference>
<dbReference type="AlphaFoldDB" id="A0A835T5A0"/>
<keyword evidence="4" id="KW-0539">Nucleus</keyword>
<dbReference type="PANTHER" id="PTHR22792">
    <property type="entry name" value="LUPUS LA PROTEIN-RELATED"/>
    <property type="match status" value="1"/>
</dbReference>
<dbReference type="GO" id="GO:0003723">
    <property type="term" value="F:RNA binding"/>
    <property type="evidence" value="ECO:0007669"/>
    <property type="project" value="UniProtKB-UniRule"/>
</dbReference>
<feature type="compositionally biased region" description="Gly residues" evidence="6">
    <location>
        <begin position="334"/>
        <end position="348"/>
    </location>
</feature>
<evidence type="ECO:0000256" key="1">
    <source>
        <dbReference type="ARBA" id="ARBA00002339"/>
    </source>
</evidence>
<dbReference type="InterPro" id="IPR035979">
    <property type="entry name" value="RBD_domain_sf"/>
</dbReference>
<dbReference type="InterPro" id="IPR002344">
    <property type="entry name" value="Lupus_La"/>
</dbReference>
<dbReference type="Pfam" id="PF05383">
    <property type="entry name" value="La"/>
    <property type="match status" value="1"/>
</dbReference>
<dbReference type="GO" id="GO:1990904">
    <property type="term" value="C:ribonucleoprotein complex"/>
    <property type="evidence" value="ECO:0007669"/>
    <property type="project" value="InterPro"/>
</dbReference>
<dbReference type="PANTHER" id="PTHR22792:SF132">
    <property type="entry name" value="LA-RELATED PROTEIN 1"/>
    <property type="match status" value="1"/>
</dbReference>
<comment type="caution">
    <text evidence="9">The sequence shown here is derived from an EMBL/GenBank/DDBJ whole genome shotgun (WGS) entry which is preliminary data.</text>
</comment>
<sequence>MAEHKATSAAGSDAEVFLSASEDEAVQQEVTPELLSALVKQVEFYFSDANLPTDKKLLKQIRKDAEGYVPVKLFANFRKVRALSKDVAIITEALRNAKLLQLSEDGKRVKRLVTVPDYDIDDIQRRTIVVENLPAVPSPTIESVTDMFRMYGRVKLVRICSRESKGKLPSWLTSSCQNMQGQHAYVEFEDEEGAVLSAAALAQEYDAPDGAVQVRRLLACIAEHRERRSGAGASSFGGSSVQGGMSGSRKGSRDVSPNRPGAAGSRRNSHGGMSSGGATMTSYGGAYSSRGGASSHHGWASMGGAAPSDFGHAHLHVQHHHHSYGGAYEHFGGSRRGSGGGAPSCGGGVPPPPPPPPRRSCDSAPASELLHSALVAPPPPPPPPQAPAAPLPVPALAAAAPAPAQPPRLNIYRPPAKRLSDGVSGMPASAASPLIRSSGGSFTSGSSHCSATSSVAASAVSTPTVASQLASPMMASVAMSPPLASRPLAVSAGGKPPVPHTAAPAPSHAAKPELAAAVPSSALAEAIAAAAAERRASEAGVAKAPEAAAAPRAPISVAAAPSAPKFMLDLPAAGNGNAASARRNSPPGTASGEAAVVSPSGAPMAPKVLRAAAPAAPAGAMPVAAAAAPAARATQMVADVEGFINNILASSIPAPRANGAGAAAAAGAKPVARKQPAPKQLMSSAQPQDAAAAVAGILASALRSKASTAAPAATAAAPAAAAPAGPMIFLTAVMEGEDIAVADLEHAVTVSVHMPAAAAPKSAAGTPAKGAPTAAVPKYSPSAAQRSSVGGLVAGSASPVLATAASISDGGVAGSGHATPASAMMHVARGPDGSRGFGRRGPMVA</sequence>
<dbReference type="OrthoDB" id="435402at2759"/>
<feature type="compositionally biased region" description="Low complexity" evidence="6">
    <location>
        <begin position="759"/>
        <end position="775"/>
    </location>
</feature>
<feature type="region of interest" description="Disordered" evidence="6">
    <location>
        <begin position="402"/>
        <end position="431"/>
    </location>
</feature>
<evidence type="ECO:0000256" key="6">
    <source>
        <dbReference type="SAM" id="MobiDB-lite"/>
    </source>
</evidence>
<evidence type="ECO:0000259" key="8">
    <source>
        <dbReference type="PROSITE" id="PS50961"/>
    </source>
</evidence>
<feature type="domain" description="HTH La-type RNA-binding" evidence="8">
    <location>
        <begin position="28"/>
        <end position="119"/>
    </location>
</feature>
<protein>
    <recommendedName>
        <fullName evidence="11">HTH La-type RNA-binding domain-containing protein</fullName>
    </recommendedName>
</protein>
<evidence type="ECO:0000256" key="2">
    <source>
        <dbReference type="ARBA" id="ARBA00004123"/>
    </source>
</evidence>
<feature type="compositionally biased region" description="Low complexity" evidence="6">
    <location>
        <begin position="230"/>
        <end position="239"/>
    </location>
</feature>
<dbReference type="FunFam" id="1.10.10.10:FF:000158">
    <property type="entry name" value="La ribonucleoprotein domain family member 7"/>
    <property type="match status" value="1"/>
</dbReference>
<dbReference type="Gene3D" id="1.10.10.10">
    <property type="entry name" value="Winged helix-like DNA-binding domain superfamily/Winged helix DNA-binding domain"/>
    <property type="match status" value="1"/>
</dbReference>
<organism evidence="9 10">
    <name type="scientific">Chlamydomonas incerta</name>
    <dbReference type="NCBI Taxonomy" id="51695"/>
    <lineage>
        <taxon>Eukaryota</taxon>
        <taxon>Viridiplantae</taxon>
        <taxon>Chlorophyta</taxon>
        <taxon>core chlorophytes</taxon>
        <taxon>Chlorophyceae</taxon>
        <taxon>CS clade</taxon>
        <taxon>Chlamydomonadales</taxon>
        <taxon>Chlamydomonadaceae</taxon>
        <taxon>Chlamydomonas</taxon>
    </lineage>
</organism>
<dbReference type="SUPFAM" id="SSF54928">
    <property type="entry name" value="RNA-binding domain, RBD"/>
    <property type="match status" value="1"/>
</dbReference>